<accession>A0A381J723</accession>
<dbReference type="PROSITE" id="PS52002">
    <property type="entry name" value="SM"/>
    <property type="match status" value="1"/>
</dbReference>
<gene>
    <name evidence="3 5" type="primary">hfq</name>
    <name evidence="5" type="ORF">NCTC9836_01356</name>
</gene>
<dbReference type="GO" id="GO:0003723">
    <property type="term" value="F:RNA binding"/>
    <property type="evidence" value="ECO:0007669"/>
    <property type="project" value="UniProtKB-UniRule"/>
</dbReference>
<protein>
    <recommendedName>
        <fullName evidence="3">RNA-binding protein Hfq</fullName>
    </recommendedName>
</protein>
<feature type="domain" description="Sm" evidence="4">
    <location>
        <begin position="25"/>
        <end position="85"/>
    </location>
</feature>
<sequence length="90" mass="10459">MFIQYYLNEILEDDDMTKLTNNLQDIFLNESRKNKIPVVMYLTNGFQLKGLVKGFDNFIIILDSEGKEVLVYKHAITTITPLKPISFNND</sequence>
<keyword evidence="6" id="KW-1185">Reference proteome</keyword>
<dbReference type="Pfam" id="PF17209">
    <property type="entry name" value="Hfq"/>
    <property type="match status" value="1"/>
</dbReference>
<evidence type="ECO:0000256" key="1">
    <source>
        <dbReference type="ARBA" id="ARBA00022884"/>
    </source>
</evidence>
<dbReference type="InterPro" id="IPR005001">
    <property type="entry name" value="Hfq"/>
</dbReference>
<evidence type="ECO:0000256" key="2">
    <source>
        <dbReference type="ARBA" id="ARBA00023016"/>
    </source>
</evidence>
<dbReference type="GO" id="GO:0005829">
    <property type="term" value="C:cytosol"/>
    <property type="evidence" value="ECO:0007669"/>
    <property type="project" value="TreeGrafter"/>
</dbReference>
<dbReference type="NCBIfam" id="TIGR02383">
    <property type="entry name" value="Hfq"/>
    <property type="match status" value="1"/>
</dbReference>
<dbReference type="GO" id="GO:0045974">
    <property type="term" value="P:regulation of translation, ncRNA-mediated"/>
    <property type="evidence" value="ECO:0007669"/>
    <property type="project" value="TreeGrafter"/>
</dbReference>
<evidence type="ECO:0000313" key="6">
    <source>
        <dbReference type="Proteomes" id="UP000254664"/>
    </source>
</evidence>
<keyword evidence="2 3" id="KW-0346">Stress response</keyword>
<comment type="subunit">
    <text evidence="3">Homohexamer.</text>
</comment>
<dbReference type="GO" id="GO:0043487">
    <property type="term" value="P:regulation of RNA stability"/>
    <property type="evidence" value="ECO:0007669"/>
    <property type="project" value="TreeGrafter"/>
</dbReference>
<dbReference type="Gene3D" id="2.30.30.100">
    <property type="match status" value="1"/>
</dbReference>
<evidence type="ECO:0000256" key="3">
    <source>
        <dbReference type="HAMAP-Rule" id="MF_00436"/>
    </source>
</evidence>
<organism evidence="5 6">
    <name type="scientific">Clostridium putrefaciens</name>
    <dbReference type="NCBI Taxonomy" id="99675"/>
    <lineage>
        <taxon>Bacteria</taxon>
        <taxon>Bacillati</taxon>
        <taxon>Bacillota</taxon>
        <taxon>Clostridia</taxon>
        <taxon>Eubacteriales</taxon>
        <taxon>Clostridiaceae</taxon>
        <taxon>Clostridium</taxon>
    </lineage>
</organism>
<dbReference type="HAMAP" id="MF_00436">
    <property type="entry name" value="Hfq"/>
    <property type="match status" value="1"/>
</dbReference>
<dbReference type="PANTHER" id="PTHR34772:SF1">
    <property type="entry name" value="RNA-BINDING PROTEIN HFQ"/>
    <property type="match status" value="1"/>
</dbReference>
<keyword evidence="1 3" id="KW-0694">RNA-binding</keyword>
<dbReference type="InterPro" id="IPR047575">
    <property type="entry name" value="Sm"/>
</dbReference>
<dbReference type="Proteomes" id="UP000254664">
    <property type="component" value="Unassembled WGS sequence"/>
</dbReference>
<reference evidence="5 6" key="1">
    <citation type="submission" date="2018-06" db="EMBL/GenBank/DDBJ databases">
        <authorList>
            <consortium name="Pathogen Informatics"/>
            <person name="Doyle S."/>
        </authorList>
    </citation>
    <scope>NUCLEOTIDE SEQUENCE [LARGE SCALE GENOMIC DNA]</scope>
    <source>
        <strain evidence="5 6">NCTC9836</strain>
    </source>
</reference>
<comment type="function">
    <text evidence="3">RNA chaperone that binds small regulatory RNA (sRNAs) and mRNAs to facilitate mRNA translational regulation in response to envelope stress, environmental stress and changes in metabolite concentrations. Also binds with high specificity to tRNAs.</text>
</comment>
<dbReference type="EMBL" id="UFWZ01000001">
    <property type="protein sequence ID" value="SUY47031.1"/>
    <property type="molecule type" value="Genomic_DNA"/>
</dbReference>
<dbReference type="InterPro" id="IPR010920">
    <property type="entry name" value="LSM_dom_sf"/>
</dbReference>
<name>A0A381J723_9CLOT</name>
<dbReference type="PANTHER" id="PTHR34772">
    <property type="entry name" value="RNA-BINDING PROTEIN HFQ"/>
    <property type="match status" value="1"/>
</dbReference>
<evidence type="ECO:0000313" key="5">
    <source>
        <dbReference type="EMBL" id="SUY47031.1"/>
    </source>
</evidence>
<comment type="similarity">
    <text evidence="3">Belongs to the Hfq family.</text>
</comment>
<dbReference type="AlphaFoldDB" id="A0A381J723"/>
<evidence type="ECO:0000259" key="4">
    <source>
        <dbReference type="PROSITE" id="PS52002"/>
    </source>
</evidence>
<dbReference type="CDD" id="cd01716">
    <property type="entry name" value="Hfq"/>
    <property type="match status" value="1"/>
</dbReference>
<dbReference type="SUPFAM" id="SSF50182">
    <property type="entry name" value="Sm-like ribonucleoproteins"/>
    <property type="match status" value="1"/>
</dbReference>
<proteinExistence type="inferred from homology"/>
<dbReference type="GO" id="GO:0006355">
    <property type="term" value="P:regulation of DNA-templated transcription"/>
    <property type="evidence" value="ECO:0007669"/>
    <property type="project" value="InterPro"/>
</dbReference>